<dbReference type="Proteomes" id="UP000694892">
    <property type="component" value="Chromosome 4S"/>
</dbReference>
<evidence type="ECO:0000313" key="3">
    <source>
        <dbReference type="Proteomes" id="UP000694892"/>
    </source>
</evidence>
<evidence type="ECO:0000313" key="2">
    <source>
        <dbReference type="EMBL" id="OCT82777.1"/>
    </source>
</evidence>
<accession>A0A974D0F9</accession>
<keyword evidence="1" id="KW-0472">Membrane</keyword>
<reference evidence="3" key="1">
    <citation type="journal article" date="2016" name="Nature">
        <title>Genome evolution in the allotetraploid frog Xenopus laevis.</title>
        <authorList>
            <person name="Session A.M."/>
            <person name="Uno Y."/>
            <person name="Kwon T."/>
            <person name="Chapman J.A."/>
            <person name="Toyoda A."/>
            <person name="Takahashi S."/>
            <person name="Fukui A."/>
            <person name="Hikosaka A."/>
            <person name="Suzuki A."/>
            <person name="Kondo M."/>
            <person name="van Heeringen S.J."/>
            <person name="Quigley I."/>
            <person name="Heinz S."/>
            <person name="Ogino H."/>
            <person name="Ochi H."/>
            <person name="Hellsten U."/>
            <person name="Lyons J.B."/>
            <person name="Simakov O."/>
            <person name="Putnam N."/>
            <person name="Stites J."/>
            <person name="Kuroki Y."/>
            <person name="Tanaka T."/>
            <person name="Michiue T."/>
            <person name="Watanabe M."/>
            <person name="Bogdanovic O."/>
            <person name="Lister R."/>
            <person name="Georgiou G."/>
            <person name="Paranjpe S.S."/>
            <person name="van Kruijsbergen I."/>
            <person name="Shu S."/>
            <person name="Carlson J."/>
            <person name="Kinoshita T."/>
            <person name="Ohta Y."/>
            <person name="Mawaribuchi S."/>
            <person name="Jenkins J."/>
            <person name="Grimwood J."/>
            <person name="Schmutz J."/>
            <person name="Mitros T."/>
            <person name="Mozaffari S.V."/>
            <person name="Suzuki Y."/>
            <person name="Haramoto Y."/>
            <person name="Yamamoto T.S."/>
            <person name="Takagi C."/>
            <person name="Heald R."/>
            <person name="Miller K."/>
            <person name="Haudenschild C."/>
            <person name="Kitzman J."/>
            <person name="Nakayama T."/>
            <person name="Izutsu Y."/>
            <person name="Robert J."/>
            <person name="Fortriede J."/>
            <person name="Burns K."/>
            <person name="Lotay V."/>
            <person name="Karimi K."/>
            <person name="Yasuoka Y."/>
            <person name="Dichmann D.S."/>
            <person name="Flajnik M.F."/>
            <person name="Houston D.W."/>
            <person name="Shendure J."/>
            <person name="DuPasquier L."/>
            <person name="Vize P.D."/>
            <person name="Zorn A.M."/>
            <person name="Ito M."/>
            <person name="Marcotte E.M."/>
            <person name="Wallingford J.B."/>
            <person name="Ito Y."/>
            <person name="Asashima M."/>
            <person name="Ueno N."/>
            <person name="Matsuda Y."/>
            <person name="Veenstra G.J."/>
            <person name="Fujiyama A."/>
            <person name="Harland R.M."/>
            <person name="Taira M."/>
            <person name="Rokhsar D.S."/>
        </authorList>
    </citation>
    <scope>NUCLEOTIDE SEQUENCE [LARGE SCALE GENOMIC DNA]</scope>
    <source>
        <strain evidence="3">J</strain>
    </source>
</reference>
<protein>
    <submittedName>
        <fullName evidence="2">Uncharacterized protein</fullName>
    </submittedName>
</protein>
<keyword evidence="1" id="KW-0812">Transmembrane</keyword>
<dbReference type="EMBL" id="CM004473">
    <property type="protein sequence ID" value="OCT82777.1"/>
    <property type="molecule type" value="Genomic_DNA"/>
</dbReference>
<feature type="transmembrane region" description="Helical" evidence="1">
    <location>
        <begin position="75"/>
        <end position="96"/>
    </location>
</feature>
<dbReference type="AlphaFoldDB" id="A0A974D0F9"/>
<proteinExistence type="predicted"/>
<name>A0A974D0F9_XENLA</name>
<gene>
    <name evidence="2" type="ORF">XELAEV_18025311mg</name>
</gene>
<sequence length="103" mass="11612">MPACFHEALSLVQVMYMQIDAILCKSGLWLQTNLHLVVCHWSLVLHLPPVQPMQAPNISPVARSNLTLNSILSGWIQFTIIIIMNNFFVCLAYTGLSETFCSY</sequence>
<keyword evidence="1" id="KW-1133">Transmembrane helix</keyword>
<evidence type="ECO:0000256" key="1">
    <source>
        <dbReference type="SAM" id="Phobius"/>
    </source>
</evidence>
<organism evidence="2 3">
    <name type="scientific">Xenopus laevis</name>
    <name type="common">African clawed frog</name>
    <dbReference type="NCBI Taxonomy" id="8355"/>
    <lineage>
        <taxon>Eukaryota</taxon>
        <taxon>Metazoa</taxon>
        <taxon>Chordata</taxon>
        <taxon>Craniata</taxon>
        <taxon>Vertebrata</taxon>
        <taxon>Euteleostomi</taxon>
        <taxon>Amphibia</taxon>
        <taxon>Batrachia</taxon>
        <taxon>Anura</taxon>
        <taxon>Pipoidea</taxon>
        <taxon>Pipidae</taxon>
        <taxon>Xenopodinae</taxon>
        <taxon>Xenopus</taxon>
        <taxon>Xenopus</taxon>
    </lineage>
</organism>